<feature type="transmembrane region" description="Helical" evidence="1">
    <location>
        <begin position="79"/>
        <end position="98"/>
    </location>
</feature>
<accession>A0A7S3J7L7</accession>
<evidence type="ECO:0000313" key="2">
    <source>
        <dbReference type="EMBL" id="CAE0347930.1"/>
    </source>
</evidence>
<keyword evidence="1" id="KW-0812">Transmembrane</keyword>
<organism evidence="2">
    <name type="scientific">Euplotes harpa</name>
    <dbReference type="NCBI Taxonomy" id="151035"/>
    <lineage>
        <taxon>Eukaryota</taxon>
        <taxon>Sar</taxon>
        <taxon>Alveolata</taxon>
        <taxon>Ciliophora</taxon>
        <taxon>Intramacronucleata</taxon>
        <taxon>Spirotrichea</taxon>
        <taxon>Hypotrichia</taxon>
        <taxon>Euplotida</taxon>
        <taxon>Euplotidae</taxon>
        <taxon>Euplotes</taxon>
    </lineage>
</organism>
<evidence type="ECO:0000256" key="1">
    <source>
        <dbReference type="SAM" id="Phobius"/>
    </source>
</evidence>
<dbReference type="EMBL" id="HBII01016139">
    <property type="protein sequence ID" value="CAE0347930.1"/>
    <property type="molecule type" value="Transcribed_RNA"/>
</dbReference>
<name>A0A7S3J7L7_9SPIT</name>
<dbReference type="AlphaFoldDB" id="A0A7S3J7L7"/>
<protein>
    <submittedName>
        <fullName evidence="2">Uncharacterized protein</fullName>
    </submittedName>
</protein>
<proteinExistence type="predicted"/>
<sequence>MILNVIFNSVGNFMSIQGGYVDANSALKDHNESLQKIIALVFTALQIVIELCILFWLFFLFWKTFPFRFGLVGTLFKEFPLLMSIVLINIIFVVAERFTKIYLQFIGRDKLTIYELYDNWG</sequence>
<feature type="transmembrane region" description="Helical" evidence="1">
    <location>
        <begin position="37"/>
        <end position="59"/>
    </location>
</feature>
<keyword evidence="1" id="KW-0472">Membrane</keyword>
<reference evidence="2" key="1">
    <citation type="submission" date="2021-01" db="EMBL/GenBank/DDBJ databases">
        <authorList>
            <person name="Corre E."/>
            <person name="Pelletier E."/>
            <person name="Niang G."/>
            <person name="Scheremetjew M."/>
            <person name="Finn R."/>
            <person name="Kale V."/>
            <person name="Holt S."/>
            <person name="Cochrane G."/>
            <person name="Meng A."/>
            <person name="Brown T."/>
            <person name="Cohen L."/>
        </authorList>
    </citation>
    <scope>NUCLEOTIDE SEQUENCE</scope>
    <source>
        <strain evidence="2">FSP1.4</strain>
    </source>
</reference>
<gene>
    <name evidence="2" type="ORF">EHAR0213_LOCUS6841</name>
</gene>
<keyword evidence="1" id="KW-1133">Transmembrane helix</keyword>